<dbReference type="Proteomes" id="UP000186666">
    <property type="component" value="Unassembled WGS sequence"/>
</dbReference>
<accession>A0ABY1JJ97</accession>
<sequence>MSNPTEYEIACGLDDRIEAAITDGIRRGQMETTRRSKQRRRRFTGVILTTVLLFTCMFTIKVSPVFAAMVREIPGLNKFVDLINNNTSDKGIQLALDNDFIQPVGVSDEHNGMKFTVQGIIADDSRMVVFYDIQLPDKDSSVELDDVSLTDTSGKKILASLSYNNSDERKQEDIREFGIQRGTIVVEITQGKSLPSAVLLKVVFKKSPLSNLDNVKRDMFAGDGENLITKDNDRGTEFNVTIPIDREKFEGLQKEYIIGETIQIEGQSITFDKAVVSPLRISLYVDYDKENSKQIFGPGDIQLIDDQGTAWKSISGSMGSLKDRQILNFESPYFKVPKTLTIEGSWFRALNKDQMSVIIDTEKGQLLKTPDEKLDLQGIEIIDKYLQLDFSLKGLDPADYMGYSLFEGEFTDADGNKHQRENLKESTTSRFSDSGPIEQHNLQYMDNKTYKQPLTFTIFNYPAYIRERYKIRIK</sequence>
<reference evidence="4 5" key="1">
    <citation type="submission" date="2017-01" db="EMBL/GenBank/DDBJ databases">
        <authorList>
            <person name="Varghese N."/>
            <person name="Submissions S."/>
        </authorList>
    </citation>
    <scope>NUCLEOTIDE SEQUENCE [LARGE SCALE GENOMIC DNA]</scope>
    <source>
        <strain evidence="4 5">ATCC 23464</strain>
    </source>
</reference>
<evidence type="ECO:0000259" key="3">
    <source>
        <dbReference type="Pfam" id="PF18705"/>
    </source>
</evidence>
<dbReference type="Pfam" id="PF13786">
    <property type="entry name" value="DUF4179"/>
    <property type="match status" value="1"/>
</dbReference>
<keyword evidence="5" id="KW-1185">Reference proteome</keyword>
<comment type="caution">
    <text evidence="4">The sequence shown here is derived from an EMBL/GenBank/DDBJ whole genome shotgun (WGS) entry which is preliminary data.</text>
</comment>
<feature type="transmembrane region" description="Helical" evidence="1">
    <location>
        <begin position="43"/>
        <end position="60"/>
    </location>
</feature>
<organism evidence="4 5">
    <name type="scientific">Paenibacillus macquariensis</name>
    <dbReference type="NCBI Taxonomy" id="948756"/>
    <lineage>
        <taxon>Bacteria</taxon>
        <taxon>Bacillati</taxon>
        <taxon>Bacillota</taxon>
        <taxon>Bacilli</taxon>
        <taxon>Bacillales</taxon>
        <taxon>Paenibacillaceae</taxon>
        <taxon>Paenibacillus</taxon>
    </lineage>
</organism>
<protein>
    <recommendedName>
        <fullName evidence="6">DUF4179 domain-containing protein</fullName>
    </recommendedName>
</protein>
<dbReference type="InterPro" id="IPR025436">
    <property type="entry name" value="DUF4179"/>
</dbReference>
<proteinExistence type="predicted"/>
<keyword evidence="1" id="KW-0812">Transmembrane</keyword>
<keyword evidence="1" id="KW-1133">Transmembrane helix</keyword>
<name>A0ABY1JJ97_9BACL</name>
<evidence type="ECO:0000313" key="5">
    <source>
        <dbReference type="Proteomes" id="UP000186666"/>
    </source>
</evidence>
<dbReference type="Gene3D" id="2.60.40.1630">
    <property type="entry name" value="bacillus anthracis domain"/>
    <property type="match status" value="1"/>
</dbReference>
<evidence type="ECO:0008006" key="6">
    <source>
        <dbReference type="Google" id="ProtNLM"/>
    </source>
</evidence>
<evidence type="ECO:0000256" key="1">
    <source>
        <dbReference type="SAM" id="Phobius"/>
    </source>
</evidence>
<feature type="domain" description="DUF4179" evidence="2">
    <location>
        <begin position="39"/>
        <end position="133"/>
    </location>
</feature>
<dbReference type="Pfam" id="PF18705">
    <property type="entry name" value="DUF5643"/>
    <property type="match status" value="1"/>
</dbReference>
<feature type="domain" description="DUF5643" evidence="3">
    <location>
        <begin position="254"/>
        <end position="360"/>
    </location>
</feature>
<evidence type="ECO:0000313" key="4">
    <source>
        <dbReference type="EMBL" id="SIQ28399.1"/>
    </source>
</evidence>
<keyword evidence="1" id="KW-0472">Membrane</keyword>
<gene>
    <name evidence="4" type="ORF">SAMN05421578_10142</name>
</gene>
<dbReference type="EMBL" id="FTNK01000001">
    <property type="protein sequence ID" value="SIQ28399.1"/>
    <property type="molecule type" value="Genomic_DNA"/>
</dbReference>
<dbReference type="RefSeq" id="WP_068590361.1">
    <property type="nucleotide sequence ID" value="NZ_FTNK01000001.1"/>
</dbReference>
<dbReference type="InterPro" id="IPR040680">
    <property type="entry name" value="DUF5643"/>
</dbReference>
<evidence type="ECO:0000259" key="2">
    <source>
        <dbReference type="Pfam" id="PF13786"/>
    </source>
</evidence>